<dbReference type="RefSeq" id="WP_380865115.1">
    <property type="nucleotide sequence ID" value="NZ_JBHSKM010000047.1"/>
</dbReference>
<evidence type="ECO:0000313" key="2">
    <source>
        <dbReference type="EMBL" id="MFC5220406.1"/>
    </source>
</evidence>
<name>A0ABW0D058_STRCD</name>
<proteinExistence type="predicted"/>
<dbReference type="Proteomes" id="UP001596263">
    <property type="component" value="Unassembled WGS sequence"/>
</dbReference>
<sequence length="311" mass="34564">MENGMGPDGEGLAVKVETEYGETYARPSERQLRDLVHRLGARGDNWLVMQRIPDVPDVFAQVWHERRGDYRLEHRESRERFLGTTVADAAAVAYALVGWARQRGGWDTGFAWTPVAVDPPQEVPELRHAIREQVEDRVHELLRCGYDDRATLAEAAEEYPVDGEERPVSPAQARELVDRLWRERLDEQSAWEGVTDPELLTGAFRALEASGITARENFTCCRGCGIAEIGAEREDARGFVFFHRQSTQHAADGHGLSLYYGGFDGSEETTSAVGREVVAALTGAGLSTQWDGSPGKAINVTPLTWDKRLEG</sequence>
<organism evidence="2 3">
    <name type="scientific">Streptomyces coerulescens</name>
    <dbReference type="NCBI Taxonomy" id="29304"/>
    <lineage>
        <taxon>Bacteria</taxon>
        <taxon>Bacillati</taxon>
        <taxon>Actinomycetota</taxon>
        <taxon>Actinomycetes</taxon>
        <taxon>Kitasatosporales</taxon>
        <taxon>Streptomycetaceae</taxon>
        <taxon>Streptomyces</taxon>
    </lineage>
</organism>
<dbReference type="EMBL" id="JBHSKM010000047">
    <property type="protein sequence ID" value="MFC5220406.1"/>
    <property type="molecule type" value="Genomic_DNA"/>
</dbReference>
<keyword evidence="3" id="KW-1185">Reference proteome</keyword>
<dbReference type="Pfam" id="PF21831">
    <property type="entry name" value="DUF6891"/>
    <property type="match status" value="1"/>
</dbReference>
<accession>A0ABW0D058</accession>
<feature type="domain" description="DUF6891" evidence="1">
    <location>
        <begin position="130"/>
        <end position="309"/>
    </location>
</feature>
<evidence type="ECO:0000313" key="3">
    <source>
        <dbReference type="Proteomes" id="UP001596263"/>
    </source>
</evidence>
<evidence type="ECO:0000259" key="1">
    <source>
        <dbReference type="Pfam" id="PF21831"/>
    </source>
</evidence>
<comment type="caution">
    <text evidence="2">The sequence shown here is derived from an EMBL/GenBank/DDBJ whole genome shotgun (WGS) entry which is preliminary data.</text>
</comment>
<gene>
    <name evidence="2" type="ORF">ACFPQ9_42020</name>
</gene>
<protein>
    <submittedName>
        <fullName evidence="2">DUF6891 domain-containing protein</fullName>
    </submittedName>
</protein>
<reference evidence="3" key="1">
    <citation type="journal article" date="2019" name="Int. J. Syst. Evol. Microbiol.">
        <title>The Global Catalogue of Microorganisms (GCM) 10K type strain sequencing project: providing services to taxonomists for standard genome sequencing and annotation.</title>
        <authorList>
            <consortium name="The Broad Institute Genomics Platform"/>
            <consortium name="The Broad Institute Genome Sequencing Center for Infectious Disease"/>
            <person name="Wu L."/>
            <person name="Ma J."/>
        </authorList>
    </citation>
    <scope>NUCLEOTIDE SEQUENCE [LARGE SCALE GENOMIC DNA]</scope>
    <source>
        <strain evidence="3">KCTC 42586</strain>
    </source>
</reference>
<dbReference type="InterPro" id="IPR054186">
    <property type="entry name" value="DUF6891"/>
</dbReference>